<dbReference type="OrthoDB" id="5572803at2"/>
<evidence type="ECO:0000256" key="2">
    <source>
        <dbReference type="ARBA" id="ARBA00011245"/>
    </source>
</evidence>
<accession>A0A845AGM9</accession>
<dbReference type="PIRSF" id="PIRSF000239">
    <property type="entry name" value="AHPC"/>
    <property type="match status" value="1"/>
</dbReference>
<keyword evidence="14" id="KW-0732">Signal</keyword>
<comment type="subunit">
    <text evidence="2">Monomer.</text>
</comment>
<sequence>MNNFRKFAAAAFAAASLVAVGPAVAELAPGNHAPDFTTQGARAGKPVTVNLANALKKGPVVLYFFPAAFTPGCNAEAHAFAEKMKDFTAAGATVIGMTAGNTDQLEKFSAEKCAGQFTVASASPAVVKEYDVVLKKPDGSATSYTNRTTYVIDRKGNIVDAYTNMSPIGHISRSLAAVQKLHHK</sequence>
<evidence type="ECO:0000256" key="3">
    <source>
        <dbReference type="ARBA" id="ARBA00013017"/>
    </source>
</evidence>
<dbReference type="PANTHER" id="PTHR42801:SF4">
    <property type="entry name" value="AHPC_TSA FAMILY PROTEIN"/>
    <property type="match status" value="1"/>
</dbReference>
<keyword evidence="17" id="KW-1185">Reference proteome</keyword>
<keyword evidence="8" id="KW-0676">Redox-active center</keyword>
<comment type="function">
    <text evidence="1">Thiol-specific peroxidase that catalyzes the reduction of hydrogen peroxide and organic hydroperoxides to water and alcohols, respectively. Plays a role in cell protection against oxidative stress by detoxifying peroxides and as sensor of hydrogen peroxide-mediated signaling events.</text>
</comment>
<evidence type="ECO:0000256" key="8">
    <source>
        <dbReference type="ARBA" id="ARBA00023284"/>
    </source>
</evidence>
<feature type="signal peptide" evidence="14">
    <location>
        <begin position="1"/>
        <end position="25"/>
    </location>
</feature>
<dbReference type="EC" id="1.11.1.24" evidence="3"/>
<evidence type="ECO:0000256" key="9">
    <source>
        <dbReference type="ARBA" id="ARBA00032824"/>
    </source>
</evidence>
<dbReference type="GO" id="GO:0034599">
    <property type="term" value="P:cellular response to oxidative stress"/>
    <property type="evidence" value="ECO:0007669"/>
    <property type="project" value="TreeGrafter"/>
</dbReference>
<evidence type="ECO:0000256" key="14">
    <source>
        <dbReference type="SAM" id="SignalP"/>
    </source>
</evidence>
<evidence type="ECO:0000256" key="12">
    <source>
        <dbReference type="ARBA" id="ARBA00049091"/>
    </source>
</evidence>
<keyword evidence="7" id="KW-1015">Disulfide bond</keyword>
<evidence type="ECO:0000256" key="13">
    <source>
        <dbReference type="PIRSR" id="PIRSR000239-1"/>
    </source>
</evidence>
<reference evidence="16 17" key="1">
    <citation type="submission" date="2019-12" db="EMBL/GenBank/DDBJ databases">
        <title>Genomic-based taxomic classification of the family Erythrobacteraceae.</title>
        <authorList>
            <person name="Xu L."/>
        </authorList>
    </citation>
    <scope>NUCLEOTIDE SEQUENCE [LARGE SCALE GENOMIC DNA]</scope>
    <source>
        <strain evidence="16 17">KEMB 9005-328</strain>
    </source>
</reference>
<protein>
    <recommendedName>
        <fullName evidence="3">thioredoxin-dependent peroxiredoxin</fullName>
        <ecNumber evidence="3">1.11.1.24</ecNumber>
    </recommendedName>
    <alternativeName>
        <fullName evidence="9">Thioredoxin peroxidase</fullName>
    </alternativeName>
    <alternativeName>
        <fullName evidence="11">Thioredoxin-dependent peroxiredoxin Bcp</fullName>
    </alternativeName>
</protein>
<gene>
    <name evidence="16" type="ORF">GRI58_07060</name>
</gene>
<dbReference type="EMBL" id="WTYA01000004">
    <property type="protein sequence ID" value="MXP28579.1"/>
    <property type="molecule type" value="Genomic_DNA"/>
</dbReference>
<evidence type="ECO:0000313" key="16">
    <source>
        <dbReference type="EMBL" id="MXP28579.1"/>
    </source>
</evidence>
<dbReference type="CDD" id="cd03017">
    <property type="entry name" value="PRX_BCP"/>
    <property type="match status" value="1"/>
</dbReference>
<dbReference type="InterPro" id="IPR024706">
    <property type="entry name" value="Peroxiredoxin_AhpC-typ"/>
</dbReference>
<dbReference type="InterPro" id="IPR050924">
    <property type="entry name" value="Peroxiredoxin_BCP/PrxQ"/>
</dbReference>
<dbReference type="PROSITE" id="PS51352">
    <property type="entry name" value="THIOREDOXIN_2"/>
    <property type="match status" value="1"/>
</dbReference>
<dbReference type="Proteomes" id="UP000439780">
    <property type="component" value="Unassembled WGS sequence"/>
</dbReference>
<dbReference type="GO" id="GO:0008379">
    <property type="term" value="F:thioredoxin peroxidase activity"/>
    <property type="evidence" value="ECO:0007669"/>
    <property type="project" value="TreeGrafter"/>
</dbReference>
<dbReference type="InterPro" id="IPR036249">
    <property type="entry name" value="Thioredoxin-like_sf"/>
</dbReference>
<feature type="chain" id="PRO_5032885864" description="thioredoxin-dependent peroxiredoxin" evidence="14">
    <location>
        <begin position="26"/>
        <end position="184"/>
    </location>
</feature>
<dbReference type="SUPFAM" id="SSF52833">
    <property type="entry name" value="Thioredoxin-like"/>
    <property type="match status" value="1"/>
</dbReference>
<keyword evidence="6" id="KW-0560">Oxidoreductase</keyword>
<dbReference type="Pfam" id="PF00578">
    <property type="entry name" value="AhpC-TSA"/>
    <property type="match status" value="1"/>
</dbReference>
<evidence type="ECO:0000256" key="5">
    <source>
        <dbReference type="ARBA" id="ARBA00022862"/>
    </source>
</evidence>
<evidence type="ECO:0000259" key="15">
    <source>
        <dbReference type="PROSITE" id="PS51352"/>
    </source>
</evidence>
<comment type="caution">
    <text evidence="16">The sequence shown here is derived from an EMBL/GenBank/DDBJ whole genome shotgun (WGS) entry which is preliminary data.</text>
</comment>
<evidence type="ECO:0000256" key="7">
    <source>
        <dbReference type="ARBA" id="ARBA00023157"/>
    </source>
</evidence>
<name>A0A845AGM9_9SPHN</name>
<evidence type="ECO:0000256" key="10">
    <source>
        <dbReference type="ARBA" id="ARBA00038489"/>
    </source>
</evidence>
<dbReference type="AlphaFoldDB" id="A0A845AGM9"/>
<evidence type="ECO:0000313" key="17">
    <source>
        <dbReference type="Proteomes" id="UP000439780"/>
    </source>
</evidence>
<dbReference type="InterPro" id="IPR000866">
    <property type="entry name" value="AhpC/TSA"/>
</dbReference>
<dbReference type="RefSeq" id="WP_160752871.1">
    <property type="nucleotide sequence ID" value="NZ_WTYA01000004.1"/>
</dbReference>
<dbReference type="PANTHER" id="PTHR42801">
    <property type="entry name" value="THIOREDOXIN-DEPENDENT PEROXIDE REDUCTASE"/>
    <property type="match status" value="1"/>
</dbReference>
<evidence type="ECO:0000256" key="1">
    <source>
        <dbReference type="ARBA" id="ARBA00003330"/>
    </source>
</evidence>
<comment type="similarity">
    <text evidence="10">Belongs to the peroxiredoxin family. BCP/PrxQ subfamily.</text>
</comment>
<feature type="domain" description="Thioredoxin" evidence="15">
    <location>
        <begin position="27"/>
        <end position="180"/>
    </location>
</feature>
<evidence type="ECO:0000256" key="6">
    <source>
        <dbReference type="ARBA" id="ARBA00023002"/>
    </source>
</evidence>
<dbReference type="GO" id="GO:0005737">
    <property type="term" value="C:cytoplasm"/>
    <property type="evidence" value="ECO:0007669"/>
    <property type="project" value="TreeGrafter"/>
</dbReference>
<organism evidence="16 17">
    <name type="scientific">Qipengyuania algicida</name>
    <dbReference type="NCBI Taxonomy" id="1836209"/>
    <lineage>
        <taxon>Bacteria</taxon>
        <taxon>Pseudomonadati</taxon>
        <taxon>Pseudomonadota</taxon>
        <taxon>Alphaproteobacteria</taxon>
        <taxon>Sphingomonadales</taxon>
        <taxon>Erythrobacteraceae</taxon>
        <taxon>Qipengyuania</taxon>
    </lineage>
</organism>
<dbReference type="InterPro" id="IPR013766">
    <property type="entry name" value="Thioredoxin_domain"/>
</dbReference>
<keyword evidence="4" id="KW-0575">Peroxidase</keyword>
<dbReference type="Gene3D" id="3.40.30.10">
    <property type="entry name" value="Glutaredoxin"/>
    <property type="match status" value="1"/>
</dbReference>
<feature type="active site" description="Cysteine sulfenic acid (-SOH) intermediate; for peroxidase activity" evidence="13">
    <location>
        <position position="73"/>
    </location>
</feature>
<evidence type="ECO:0000256" key="11">
    <source>
        <dbReference type="ARBA" id="ARBA00042639"/>
    </source>
</evidence>
<evidence type="ECO:0000256" key="4">
    <source>
        <dbReference type="ARBA" id="ARBA00022559"/>
    </source>
</evidence>
<dbReference type="GO" id="GO:0045454">
    <property type="term" value="P:cell redox homeostasis"/>
    <property type="evidence" value="ECO:0007669"/>
    <property type="project" value="TreeGrafter"/>
</dbReference>
<keyword evidence="5" id="KW-0049">Antioxidant</keyword>
<proteinExistence type="inferred from homology"/>
<comment type="catalytic activity">
    <reaction evidence="12">
        <text>a hydroperoxide + [thioredoxin]-dithiol = an alcohol + [thioredoxin]-disulfide + H2O</text>
        <dbReference type="Rhea" id="RHEA:62620"/>
        <dbReference type="Rhea" id="RHEA-COMP:10698"/>
        <dbReference type="Rhea" id="RHEA-COMP:10700"/>
        <dbReference type="ChEBI" id="CHEBI:15377"/>
        <dbReference type="ChEBI" id="CHEBI:29950"/>
        <dbReference type="ChEBI" id="CHEBI:30879"/>
        <dbReference type="ChEBI" id="CHEBI:35924"/>
        <dbReference type="ChEBI" id="CHEBI:50058"/>
        <dbReference type="EC" id="1.11.1.24"/>
    </reaction>
</comment>